<sequence length="63" mass="6962">PMQNLAHSASFDSDDNDEPSKPGIKHLGRTHGGLSDNARGSIATQHEYPRPEEPAFALEFERM</sequence>
<dbReference type="RefSeq" id="WP_239363226.1">
    <property type="nucleotide sequence ID" value="NZ_JAKREW010000005.1"/>
</dbReference>
<feature type="compositionally biased region" description="Polar residues" evidence="1">
    <location>
        <begin position="1"/>
        <end position="11"/>
    </location>
</feature>
<feature type="compositionally biased region" description="Basic and acidic residues" evidence="1">
    <location>
        <begin position="47"/>
        <end position="63"/>
    </location>
</feature>
<evidence type="ECO:0000256" key="1">
    <source>
        <dbReference type="SAM" id="MobiDB-lite"/>
    </source>
</evidence>
<dbReference type="EMBL" id="JAKREW010000005">
    <property type="protein sequence ID" value="MCG7504876.1"/>
    <property type="molecule type" value="Genomic_DNA"/>
</dbReference>
<feature type="region of interest" description="Disordered" evidence="1">
    <location>
        <begin position="1"/>
        <end position="63"/>
    </location>
</feature>
<evidence type="ECO:0000313" key="2">
    <source>
        <dbReference type="EMBL" id="MCG7504876.1"/>
    </source>
</evidence>
<name>A0ABS9QDJ3_9HYPH</name>
<dbReference type="Proteomes" id="UP001201701">
    <property type="component" value="Unassembled WGS sequence"/>
</dbReference>
<reference evidence="2 3" key="1">
    <citation type="submission" date="2022-02" db="EMBL/GenBank/DDBJ databases">
        <title>Draft genome sequence of Mezorhizobium retamae strain IRAMC:0171 isolated from Retama raetam nodules.</title>
        <authorList>
            <person name="Bengaied R."/>
            <person name="Sbissi I."/>
            <person name="Huber K."/>
            <person name="Ghodbane F."/>
            <person name="Nouioui I."/>
            <person name="Tarhouni M."/>
            <person name="Gtari M."/>
        </authorList>
    </citation>
    <scope>NUCLEOTIDE SEQUENCE [LARGE SCALE GENOMIC DNA]</scope>
    <source>
        <strain evidence="2 3">IRAMC:0171</strain>
    </source>
</reference>
<protein>
    <submittedName>
        <fullName evidence="2">Uncharacterized protein</fullName>
    </submittedName>
</protein>
<accession>A0ABS9QDJ3</accession>
<feature type="non-terminal residue" evidence="2">
    <location>
        <position position="1"/>
    </location>
</feature>
<evidence type="ECO:0000313" key="3">
    <source>
        <dbReference type="Proteomes" id="UP001201701"/>
    </source>
</evidence>
<keyword evidence="3" id="KW-1185">Reference proteome</keyword>
<gene>
    <name evidence="2" type="ORF">L4923_07560</name>
</gene>
<proteinExistence type="predicted"/>
<comment type="caution">
    <text evidence="2">The sequence shown here is derived from an EMBL/GenBank/DDBJ whole genome shotgun (WGS) entry which is preliminary data.</text>
</comment>
<organism evidence="2 3">
    <name type="scientific">Mesorhizobium retamae</name>
    <dbReference type="NCBI Taxonomy" id="2912854"/>
    <lineage>
        <taxon>Bacteria</taxon>
        <taxon>Pseudomonadati</taxon>
        <taxon>Pseudomonadota</taxon>
        <taxon>Alphaproteobacteria</taxon>
        <taxon>Hyphomicrobiales</taxon>
        <taxon>Phyllobacteriaceae</taxon>
        <taxon>Mesorhizobium</taxon>
    </lineage>
</organism>